<feature type="transmembrane region" description="Helical" evidence="8">
    <location>
        <begin position="108"/>
        <end position="126"/>
    </location>
</feature>
<keyword evidence="6 8" id="KW-1133">Transmembrane helix</keyword>
<feature type="transmembrane region" description="Helical" evidence="8">
    <location>
        <begin position="167"/>
        <end position="194"/>
    </location>
</feature>
<protein>
    <submittedName>
        <fullName evidence="10">Glycosyltransferase family 39 protein</fullName>
    </submittedName>
</protein>
<dbReference type="EMBL" id="JAJSOJ010000002">
    <property type="protein sequence ID" value="MCE0742414.1"/>
    <property type="molecule type" value="Genomic_DNA"/>
</dbReference>
<evidence type="ECO:0000256" key="4">
    <source>
        <dbReference type="ARBA" id="ARBA00022679"/>
    </source>
</evidence>
<keyword evidence="3" id="KW-0328">Glycosyltransferase</keyword>
<feature type="transmembrane region" description="Helical" evidence="8">
    <location>
        <begin position="294"/>
        <end position="317"/>
    </location>
</feature>
<comment type="subcellular location">
    <subcellularLocation>
        <location evidence="1">Cell membrane</location>
        <topology evidence="1">Multi-pass membrane protein</topology>
    </subcellularLocation>
</comment>
<proteinExistence type="predicted"/>
<dbReference type="InterPro" id="IPR050297">
    <property type="entry name" value="LipidA_mod_glycosyltrf_83"/>
</dbReference>
<keyword evidence="7 8" id="KW-0472">Membrane</keyword>
<reference evidence="10 11" key="1">
    <citation type="submission" date="2021-12" db="EMBL/GenBank/DDBJ databases">
        <title>Genome sequence of Acetobacter sicerae DmPark20a_162.</title>
        <authorList>
            <person name="Chaston J.M."/>
        </authorList>
    </citation>
    <scope>NUCLEOTIDE SEQUENCE [LARGE SCALE GENOMIC DNA]</scope>
    <source>
        <strain evidence="10 11">DmPark20a_162</strain>
    </source>
</reference>
<organism evidence="10 11">
    <name type="scientific">Acetobacter sicerae</name>
    <dbReference type="NCBI Taxonomy" id="85325"/>
    <lineage>
        <taxon>Bacteria</taxon>
        <taxon>Pseudomonadati</taxon>
        <taxon>Pseudomonadota</taxon>
        <taxon>Alphaproteobacteria</taxon>
        <taxon>Acetobacterales</taxon>
        <taxon>Acetobacteraceae</taxon>
        <taxon>Acetobacter</taxon>
    </lineage>
</organism>
<evidence type="ECO:0000313" key="10">
    <source>
        <dbReference type="EMBL" id="MCE0742414.1"/>
    </source>
</evidence>
<evidence type="ECO:0000259" key="9">
    <source>
        <dbReference type="Pfam" id="PF13231"/>
    </source>
</evidence>
<evidence type="ECO:0000256" key="1">
    <source>
        <dbReference type="ARBA" id="ARBA00004651"/>
    </source>
</evidence>
<dbReference type="InterPro" id="IPR038731">
    <property type="entry name" value="RgtA/B/C-like"/>
</dbReference>
<feature type="transmembrane region" description="Helical" evidence="8">
    <location>
        <begin position="263"/>
        <end position="282"/>
    </location>
</feature>
<comment type="caution">
    <text evidence="10">The sequence shown here is derived from an EMBL/GenBank/DDBJ whole genome shotgun (WGS) entry which is preliminary data.</text>
</comment>
<feature type="domain" description="Glycosyltransferase RgtA/B/C/D-like" evidence="9">
    <location>
        <begin position="60"/>
        <end position="222"/>
    </location>
</feature>
<keyword evidence="11" id="KW-1185">Reference proteome</keyword>
<dbReference type="PANTHER" id="PTHR33908">
    <property type="entry name" value="MANNOSYLTRANSFERASE YKCB-RELATED"/>
    <property type="match status" value="1"/>
</dbReference>
<accession>A0ABS8VTM6</accession>
<feature type="transmembrane region" description="Helical" evidence="8">
    <location>
        <begin position="206"/>
        <end position="230"/>
    </location>
</feature>
<evidence type="ECO:0000256" key="8">
    <source>
        <dbReference type="SAM" id="Phobius"/>
    </source>
</evidence>
<name>A0ABS8VTM6_9PROT</name>
<dbReference type="Proteomes" id="UP001521074">
    <property type="component" value="Unassembled WGS sequence"/>
</dbReference>
<sequence length="493" mass="55125">MLSTDKIRTVFPVALLLFAILCRAATFGNPLIHIDEQFYLFVGGRLLHGDLPYVQIWDRKPFGLFLLYAFFHLFGPWRFWAYQIGALLSVWGTSLVLMRMAGTIASRNGAFLAALLYIAWLNLAGGEGGQSPVFYNFLMIAAMSLVLFRLVLSNPSEKVLRNTGCQAMLLVGLALQIKYSAVFEGMFLGVYLLWRHWRAGSRISAIVMDGLLWCLLALVPTLSVAAAYYAGGYGHEWLFANVNSIFLRGARTAATLKENEARLLLLTTPLLVLGCVGCGYRLKFTVTETPTVRAFGFLIPWAVCACIGVIVFGGWYTHYALPLFPPLTLLCAPLWDIPKGGRIASVLLLLCGLIMGQKDIHKHEKQHGNKAILAQMTQTMSQPKGCTFVYQGPVILYDVLPWCALTNHPFPGHFNEFAERQATGMDPHAELDHILAASPLYVVTEEPAWSEENLSIRSQLYAVLRSRYREAYRRKQSKENTFLVVYKLNDGKP</sequence>
<evidence type="ECO:0000313" key="11">
    <source>
        <dbReference type="Proteomes" id="UP001521074"/>
    </source>
</evidence>
<dbReference type="RefSeq" id="WP_232876033.1">
    <property type="nucleotide sequence ID" value="NZ_JAJSOJ010000002.1"/>
</dbReference>
<evidence type="ECO:0000256" key="2">
    <source>
        <dbReference type="ARBA" id="ARBA00022475"/>
    </source>
</evidence>
<evidence type="ECO:0000256" key="7">
    <source>
        <dbReference type="ARBA" id="ARBA00023136"/>
    </source>
</evidence>
<evidence type="ECO:0000256" key="3">
    <source>
        <dbReference type="ARBA" id="ARBA00022676"/>
    </source>
</evidence>
<evidence type="ECO:0000256" key="6">
    <source>
        <dbReference type="ARBA" id="ARBA00022989"/>
    </source>
</evidence>
<gene>
    <name evidence="10" type="ORF">LWC05_00675</name>
</gene>
<keyword evidence="5 8" id="KW-0812">Transmembrane</keyword>
<evidence type="ECO:0000256" key="5">
    <source>
        <dbReference type="ARBA" id="ARBA00022692"/>
    </source>
</evidence>
<keyword evidence="4" id="KW-0808">Transferase</keyword>
<keyword evidence="2" id="KW-1003">Cell membrane</keyword>
<dbReference type="PANTHER" id="PTHR33908:SF11">
    <property type="entry name" value="MEMBRANE PROTEIN"/>
    <property type="match status" value="1"/>
</dbReference>
<dbReference type="Pfam" id="PF13231">
    <property type="entry name" value="PMT_2"/>
    <property type="match status" value="1"/>
</dbReference>
<feature type="transmembrane region" description="Helical" evidence="8">
    <location>
        <begin position="133"/>
        <end position="152"/>
    </location>
</feature>
<feature type="transmembrane region" description="Helical" evidence="8">
    <location>
        <begin position="61"/>
        <end position="77"/>
    </location>
</feature>